<keyword evidence="5" id="KW-0295">Fungicide</keyword>
<organism evidence="10 11">
    <name type="scientific">Cardamine amara subsp. amara</name>
    <dbReference type="NCBI Taxonomy" id="228776"/>
    <lineage>
        <taxon>Eukaryota</taxon>
        <taxon>Viridiplantae</taxon>
        <taxon>Streptophyta</taxon>
        <taxon>Embryophyta</taxon>
        <taxon>Tracheophyta</taxon>
        <taxon>Spermatophyta</taxon>
        <taxon>Magnoliopsida</taxon>
        <taxon>eudicotyledons</taxon>
        <taxon>Gunneridae</taxon>
        <taxon>Pentapetalae</taxon>
        <taxon>rosids</taxon>
        <taxon>malvids</taxon>
        <taxon>Brassicales</taxon>
        <taxon>Brassicaceae</taxon>
        <taxon>Cardamineae</taxon>
        <taxon>Cardamine</taxon>
    </lineage>
</organism>
<comment type="subcellular location">
    <subcellularLocation>
        <location evidence="1">Secreted</location>
    </subcellularLocation>
</comment>
<dbReference type="GO" id="GO:0031640">
    <property type="term" value="P:killing of cells of another organism"/>
    <property type="evidence" value="ECO:0007669"/>
    <property type="project" value="UniProtKB-KW"/>
</dbReference>
<keyword evidence="7" id="KW-0611">Plant defense</keyword>
<evidence type="ECO:0000256" key="2">
    <source>
        <dbReference type="ARBA" id="ARBA00006722"/>
    </source>
</evidence>
<feature type="chain" id="PRO_5044723265" evidence="8">
    <location>
        <begin position="24"/>
        <end position="87"/>
    </location>
</feature>
<gene>
    <name evidence="9" type="ORF">V5N11_001081</name>
    <name evidence="10" type="ORF">V5N11_004779</name>
</gene>
<dbReference type="EMBL" id="JBANAX010000353">
    <property type="protein sequence ID" value="KAL1213077.1"/>
    <property type="molecule type" value="Genomic_DNA"/>
</dbReference>
<dbReference type="AlphaFoldDB" id="A0ABD1BLU4"/>
<dbReference type="GO" id="GO:0050832">
    <property type="term" value="P:defense response to fungus"/>
    <property type="evidence" value="ECO:0007669"/>
    <property type="project" value="UniProtKB-KW"/>
</dbReference>
<evidence type="ECO:0000256" key="4">
    <source>
        <dbReference type="ARBA" id="ARBA00022529"/>
    </source>
</evidence>
<dbReference type="PANTHER" id="PTHR34453">
    <property type="entry name" value="DEFENSIN-LIKE (DEFL) FAMILY PROTEIN-RELATED"/>
    <property type="match status" value="1"/>
</dbReference>
<evidence type="ECO:0000256" key="7">
    <source>
        <dbReference type="ARBA" id="ARBA00022821"/>
    </source>
</evidence>
<name>A0ABD1BLU4_CARAN</name>
<accession>A0ABD1BLU4</accession>
<comment type="caution">
    <text evidence="10">The sequence shown here is derived from an EMBL/GenBank/DDBJ whole genome shotgun (WGS) entry which is preliminary data.</text>
</comment>
<reference evidence="10 11" key="1">
    <citation type="submission" date="2024-04" db="EMBL/GenBank/DDBJ databases">
        <title>Genome assembly C_amara_ONT_v2.</title>
        <authorList>
            <person name="Yant L."/>
            <person name="Moore C."/>
            <person name="Slenker M."/>
        </authorList>
    </citation>
    <scope>NUCLEOTIDE SEQUENCE [LARGE SCALE GENOMIC DNA]</scope>
    <source>
        <tissue evidence="10">Leaf</tissue>
    </source>
</reference>
<dbReference type="Pfam" id="PF10868">
    <property type="entry name" value="Defensin_like"/>
    <property type="match status" value="1"/>
</dbReference>
<keyword evidence="11" id="KW-1185">Reference proteome</keyword>
<dbReference type="InterPro" id="IPR022618">
    <property type="entry name" value="Defensin-like_20-28"/>
</dbReference>
<feature type="signal peptide" evidence="8">
    <location>
        <begin position="1"/>
        <end position="23"/>
    </location>
</feature>
<evidence type="ECO:0000313" key="10">
    <source>
        <dbReference type="EMBL" id="KAL1218084.1"/>
    </source>
</evidence>
<evidence type="ECO:0000256" key="5">
    <source>
        <dbReference type="ARBA" id="ARBA00022577"/>
    </source>
</evidence>
<evidence type="ECO:0000313" key="11">
    <source>
        <dbReference type="Proteomes" id="UP001558713"/>
    </source>
</evidence>
<evidence type="ECO:0000313" key="9">
    <source>
        <dbReference type="EMBL" id="KAL1213077.1"/>
    </source>
</evidence>
<dbReference type="Proteomes" id="UP001558713">
    <property type="component" value="Unassembled WGS sequence"/>
</dbReference>
<evidence type="ECO:0000256" key="6">
    <source>
        <dbReference type="ARBA" id="ARBA00022729"/>
    </source>
</evidence>
<evidence type="ECO:0000256" key="8">
    <source>
        <dbReference type="SAM" id="SignalP"/>
    </source>
</evidence>
<keyword evidence="6 8" id="KW-0732">Signal</keyword>
<dbReference type="PANTHER" id="PTHR34453:SF8">
    <property type="entry name" value="DEFENSIN-LIKE PROTEIN 24"/>
    <property type="match status" value="1"/>
</dbReference>
<protein>
    <submittedName>
        <fullName evidence="10">Defensin-like protein 24</fullName>
    </submittedName>
</protein>
<evidence type="ECO:0000256" key="3">
    <source>
        <dbReference type="ARBA" id="ARBA00022525"/>
    </source>
</evidence>
<dbReference type="EMBL" id="JBANAX010000226">
    <property type="protein sequence ID" value="KAL1218084.1"/>
    <property type="molecule type" value="Genomic_DNA"/>
</dbReference>
<dbReference type="GO" id="GO:0005576">
    <property type="term" value="C:extracellular region"/>
    <property type="evidence" value="ECO:0007669"/>
    <property type="project" value="UniProtKB-SubCell"/>
</dbReference>
<keyword evidence="3" id="KW-0964">Secreted</keyword>
<evidence type="ECO:0000256" key="1">
    <source>
        <dbReference type="ARBA" id="ARBA00004613"/>
    </source>
</evidence>
<keyword evidence="4" id="KW-0929">Antimicrobial</keyword>
<sequence>MVSSKFVLFAILALSLLLSGTESRNVGWPSGESETTCCNNQPKFGPCDTKEDDQRCTNMCIDGCSVNKGGGCQPIDAAPGSVCQCYC</sequence>
<proteinExistence type="inferred from homology"/>
<comment type="similarity">
    <text evidence="2">Belongs to the DEFL family.</text>
</comment>